<feature type="binding site" description="covalent" evidence="4">
    <location>
        <position position="234"/>
    </location>
    <ligand>
        <name>heme c</name>
        <dbReference type="ChEBI" id="CHEBI:61717"/>
        <label>2</label>
    </ligand>
</feature>
<dbReference type="Gene3D" id="1.10.760.10">
    <property type="entry name" value="Cytochrome c-like domain"/>
    <property type="match status" value="2"/>
</dbReference>
<feature type="chain" id="PRO_5017277654" evidence="6">
    <location>
        <begin position="29"/>
        <end position="398"/>
    </location>
</feature>
<dbReference type="PIRSF" id="PIRSF000294">
    <property type="entry name" value="Cytochrome-c_peroxidase"/>
    <property type="match status" value="1"/>
</dbReference>
<evidence type="ECO:0000256" key="6">
    <source>
        <dbReference type="SAM" id="SignalP"/>
    </source>
</evidence>
<evidence type="ECO:0000256" key="4">
    <source>
        <dbReference type="PIRSR" id="PIRSR000294-1"/>
    </source>
</evidence>
<dbReference type="GO" id="GO:0030313">
    <property type="term" value="C:cell envelope"/>
    <property type="evidence" value="ECO:0007669"/>
    <property type="project" value="UniProtKB-SubCell"/>
</dbReference>
<dbReference type="EMBL" id="QYYH01000089">
    <property type="protein sequence ID" value="RJY11079.1"/>
    <property type="molecule type" value="Genomic_DNA"/>
</dbReference>
<dbReference type="InterPro" id="IPR036909">
    <property type="entry name" value="Cyt_c-like_dom_sf"/>
</dbReference>
<dbReference type="InterPro" id="IPR026259">
    <property type="entry name" value="MauG/Cytc_peroxidase"/>
</dbReference>
<evidence type="ECO:0000256" key="5">
    <source>
        <dbReference type="PIRSR" id="PIRSR000294-2"/>
    </source>
</evidence>
<dbReference type="OrthoDB" id="9805202at2"/>
<name>A0A3A6TJN8_9GAMM</name>
<gene>
    <name evidence="8" type="ORF">D5R81_13595</name>
</gene>
<evidence type="ECO:0000256" key="3">
    <source>
        <dbReference type="ARBA" id="ARBA00023002"/>
    </source>
</evidence>
<accession>A0A3A6TJN8</accession>
<reference evidence="8 9" key="1">
    <citation type="submission" date="2018-09" db="EMBL/GenBank/DDBJ databases">
        <title>Phylogeny of the Shewanellaceae, and recommendation for two new genera, Pseudoshewanella and Parashewanella.</title>
        <authorList>
            <person name="Wang G."/>
        </authorList>
    </citation>
    <scope>NUCLEOTIDE SEQUENCE [LARGE SCALE GENOMIC DNA]</scope>
    <source>
        <strain evidence="8 9">KCTC 22492</strain>
    </source>
</reference>
<dbReference type="PROSITE" id="PS51257">
    <property type="entry name" value="PROKAR_LIPOPROTEIN"/>
    <property type="match status" value="1"/>
</dbReference>
<feature type="binding site" description="covalent" evidence="4">
    <location>
        <position position="81"/>
    </location>
    <ligand>
        <name>heme c</name>
        <dbReference type="ChEBI" id="CHEBI:61717"/>
        <label>1</label>
    </ligand>
</feature>
<dbReference type="NCBIfam" id="TIGR04039">
    <property type="entry name" value="MXAN_0977_Heme2"/>
    <property type="match status" value="1"/>
</dbReference>
<feature type="binding site" description="covalent" evidence="4">
    <location>
        <position position="237"/>
    </location>
    <ligand>
        <name>heme c</name>
        <dbReference type="ChEBI" id="CHEBI:61717"/>
        <label>2</label>
    </ligand>
</feature>
<dbReference type="AlphaFoldDB" id="A0A3A6TJN8"/>
<keyword evidence="2 6" id="KW-0732">Signal</keyword>
<dbReference type="RefSeq" id="WP_121854187.1">
    <property type="nucleotide sequence ID" value="NZ_CP037952.1"/>
</dbReference>
<keyword evidence="5" id="KW-0408">Iron</keyword>
<dbReference type="GO" id="GO:0046872">
    <property type="term" value="F:metal ion binding"/>
    <property type="evidence" value="ECO:0007669"/>
    <property type="project" value="UniProtKB-KW"/>
</dbReference>
<comment type="PTM">
    <text evidence="4">Binds 2 heme groups per subunit.</text>
</comment>
<comment type="subcellular location">
    <subcellularLocation>
        <location evidence="1">Cell envelope</location>
    </subcellularLocation>
</comment>
<keyword evidence="3" id="KW-0560">Oxidoreductase</keyword>
<keyword evidence="5" id="KW-0479">Metal-binding</keyword>
<evidence type="ECO:0000313" key="8">
    <source>
        <dbReference type="EMBL" id="RJY11079.1"/>
    </source>
</evidence>
<organism evidence="8 9">
    <name type="scientific">Parashewanella spongiae</name>
    <dbReference type="NCBI Taxonomy" id="342950"/>
    <lineage>
        <taxon>Bacteria</taxon>
        <taxon>Pseudomonadati</taxon>
        <taxon>Pseudomonadota</taxon>
        <taxon>Gammaproteobacteria</taxon>
        <taxon>Alteromonadales</taxon>
        <taxon>Shewanellaceae</taxon>
        <taxon>Parashewanella</taxon>
    </lineage>
</organism>
<dbReference type="PANTHER" id="PTHR30600">
    <property type="entry name" value="CYTOCHROME C PEROXIDASE-RELATED"/>
    <property type="match status" value="1"/>
</dbReference>
<dbReference type="InterPro" id="IPR023929">
    <property type="entry name" value="MbnH-like"/>
</dbReference>
<evidence type="ECO:0000256" key="1">
    <source>
        <dbReference type="ARBA" id="ARBA00004196"/>
    </source>
</evidence>
<feature type="binding site" description="covalent" evidence="4">
    <location>
        <position position="84"/>
    </location>
    <ligand>
        <name>heme c</name>
        <dbReference type="ChEBI" id="CHEBI:61717"/>
        <label>1</label>
    </ligand>
</feature>
<keyword evidence="4" id="KW-0349">Heme</keyword>
<dbReference type="PANTHER" id="PTHR30600:SF14">
    <property type="entry name" value="CYTOCHROME C PEROXIDASE"/>
    <property type="match status" value="1"/>
</dbReference>
<dbReference type="InterPro" id="IPR004852">
    <property type="entry name" value="Di-haem_cyt_c_peroxidsae"/>
</dbReference>
<evidence type="ECO:0000259" key="7">
    <source>
        <dbReference type="Pfam" id="PF03150"/>
    </source>
</evidence>
<feature type="binding site" description="axial binding residue" evidence="5">
    <location>
        <position position="238"/>
    </location>
    <ligand>
        <name>heme c</name>
        <dbReference type="ChEBI" id="CHEBI:61717"/>
        <label>2</label>
    </ligand>
    <ligandPart>
        <name>Fe</name>
        <dbReference type="ChEBI" id="CHEBI:18248"/>
    </ligandPart>
</feature>
<dbReference type="GO" id="GO:0009055">
    <property type="term" value="F:electron transfer activity"/>
    <property type="evidence" value="ECO:0007669"/>
    <property type="project" value="InterPro"/>
</dbReference>
<proteinExistence type="predicted"/>
<keyword evidence="9" id="KW-1185">Reference proteome</keyword>
<feature type="signal peptide" evidence="6">
    <location>
        <begin position="1"/>
        <end position="28"/>
    </location>
</feature>
<dbReference type="Proteomes" id="UP000273022">
    <property type="component" value="Unassembled WGS sequence"/>
</dbReference>
<feature type="domain" description="Di-haem cytochrome c peroxidase" evidence="7">
    <location>
        <begin position="59"/>
        <end position="211"/>
    </location>
</feature>
<evidence type="ECO:0000256" key="2">
    <source>
        <dbReference type="ARBA" id="ARBA00022729"/>
    </source>
</evidence>
<comment type="cofactor">
    <cofactor evidence="4">
        <name>heme</name>
        <dbReference type="ChEBI" id="CHEBI:30413"/>
    </cofactor>
    <text evidence="4">Binds 2 heme groups.</text>
</comment>
<protein>
    <submittedName>
        <fullName evidence="8">Di-heme enzyme</fullName>
    </submittedName>
</protein>
<dbReference type="SUPFAM" id="SSF46626">
    <property type="entry name" value="Cytochrome c"/>
    <property type="match status" value="2"/>
</dbReference>
<dbReference type="GO" id="GO:0020037">
    <property type="term" value="F:heme binding"/>
    <property type="evidence" value="ECO:0007669"/>
    <property type="project" value="InterPro"/>
</dbReference>
<dbReference type="GO" id="GO:0004130">
    <property type="term" value="F:cytochrome-c peroxidase activity"/>
    <property type="evidence" value="ECO:0007669"/>
    <property type="project" value="TreeGrafter"/>
</dbReference>
<evidence type="ECO:0000313" key="9">
    <source>
        <dbReference type="Proteomes" id="UP000273022"/>
    </source>
</evidence>
<feature type="binding site" description="axial binding residue" evidence="5">
    <location>
        <position position="85"/>
    </location>
    <ligand>
        <name>heme c</name>
        <dbReference type="ChEBI" id="CHEBI:61717"/>
        <label>1</label>
    </ligand>
    <ligandPart>
        <name>Fe</name>
        <dbReference type="ChEBI" id="CHEBI:18248"/>
    </ligandPart>
</feature>
<dbReference type="InterPro" id="IPR051395">
    <property type="entry name" value="Cytochrome_c_Peroxidase/MauG"/>
</dbReference>
<sequence>MNSLNSKFKLVCSLSFLFILLGCQPDKASKETTQEAYAWEIPDGFPKPAVPKANPMSDAKVELGRFLFYDKSLSANQKQSCATCHIQSLAFAEPKVTSTGSTGQHHRRNSPALVNIAYNKTLTWSHDGITTLERQILLPIFGDNPIELGVSGNEQMVLSRFKRAPYPKLFDAAFASQNVKPTFTNITQALSSFVRSLISLDTKFDKYAYQQQDEALTPDELVGMNLFFSERLECHHCHGGFNFTQSTTHEKQPLDRRPFHNTGLYYTERPDFVLTQLDQQGVSKGYPQVDTGLAEVSGNFLDDGRFRAPTLRNIALTAPYMHDGSIATLEEVIDVYAAGGRNITSGKYPGDGRLHPLKSPFVKGFELTKKEKEQLIEFLHTLTDLNFIQNPKHKNPWH</sequence>
<comment type="caution">
    <text evidence="8">The sequence shown here is derived from an EMBL/GenBank/DDBJ whole genome shotgun (WGS) entry which is preliminary data.</text>
</comment>
<dbReference type="Pfam" id="PF03150">
    <property type="entry name" value="CCP_MauG"/>
    <property type="match status" value="1"/>
</dbReference>